<keyword evidence="1 3" id="KW-0378">Hydrolase</keyword>
<dbReference type="Pfam" id="PF13286">
    <property type="entry name" value="HD_assoc"/>
    <property type="match status" value="1"/>
</dbReference>
<dbReference type="InterPro" id="IPR006261">
    <property type="entry name" value="dGTPase"/>
</dbReference>
<dbReference type="InterPro" id="IPR006674">
    <property type="entry name" value="HD_domain"/>
</dbReference>
<dbReference type="PANTHER" id="PTHR11373:SF32">
    <property type="entry name" value="DEOXYGUANOSINETRIPHOSPHATE TRIPHOSPHOHYDROLASE"/>
    <property type="match status" value="1"/>
</dbReference>
<dbReference type="EMBL" id="CP000251">
    <property type="protein sequence ID" value="ABC83629.1"/>
    <property type="molecule type" value="Genomic_DNA"/>
</dbReference>
<dbReference type="SUPFAM" id="SSF109604">
    <property type="entry name" value="HD-domain/PDEase-like"/>
    <property type="match status" value="1"/>
</dbReference>
<dbReference type="Gene3D" id="1.10.3210.10">
    <property type="entry name" value="Hypothetical protein af1432"/>
    <property type="match status" value="1"/>
</dbReference>
<dbReference type="InterPro" id="IPR050135">
    <property type="entry name" value="dGTPase-like"/>
</dbReference>
<dbReference type="AlphaFoldDB" id="Q2IGC0"/>
<accession>Q2IGC0</accession>
<dbReference type="PROSITE" id="PS51831">
    <property type="entry name" value="HD"/>
    <property type="match status" value="1"/>
</dbReference>
<sequence length="448" mass="50103">MEAERAERWKRLLRTTRLFHDPLQPVTEGRSDFERDHDRVVFSSAFRRLKDKTQVFPLSPSDYTRTRLTHSLEASCVGRSLGQEALLALRRAGRLADSESPGIATLVATACLAHDIGNPPFGHSGEDAICTWAISHRDVLRLPAPEQTDLEQFEGNAQGFRIMSRLTNRLRRGGIQPTLALLGAMTKYPRSSTPSRPPTDGRASEKKYGFFQDDQEAALHSFSELGMVERVPGMFVRHPLAFLTEAADDICYVVMDLEDAFKLKLVSFDTASDWLKRLTADPKPSKGEFRASSELSRLRASAVHSMTMACAKVFEDNLDGIEDGTFDTPLIAATAFANDYKALKRFEQEHVYTDERALQIEYAGYETLAGLLTAFCDAALSDKATRSQEKLLRLLPEDSFDRPDVAKNDRASLTRYQRVLAMTDFVSGMTDSYAVELYQKLSGIKLPA</sequence>
<dbReference type="GO" id="GO:0006203">
    <property type="term" value="P:dGTP catabolic process"/>
    <property type="evidence" value="ECO:0007669"/>
    <property type="project" value="TreeGrafter"/>
</dbReference>
<protein>
    <submittedName>
        <fullName evidence="3">Deoxyguanosinetriphosphate triphosphohydrolase</fullName>
        <ecNumber evidence="3">3.1.5.1</ecNumber>
    </submittedName>
</protein>
<dbReference type="NCBIfam" id="TIGR01353">
    <property type="entry name" value="dGTP_triPase"/>
    <property type="match status" value="1"/>
</dbReference>
<dbReference type="Pfam" id="PF01966">
    <property type="entry name" value="HD"/>
    <property type="match status" value="1"/>
</dbReference>
<dbReference type="STRING" id="290397.Adeh_3864"/>
<dbReference type="RefSeq" id="WP_011422911.1">
    <property type="nucleotide sequence ID" value="NC_007760.1"/>
</dbReference>
<dbReference type="PANTHER" id="PTHR11373">
    <property type="entry name" value="DEOXYNUCLEOSIDE TRIPHOSPHATE TRIPHOSPHOHYDROLASE"/>
    <property type="match status" value="1"/>
</dbReference>
<dbReference type="InterPro" id="IPR026875">
    <property type="entry name" value="PHydrolase_assoc_dom"/>
</dbReference>
<feature type="domain" description="HD" evidence="2">
    <location>
        <begin position="67"/>
        <end position="253"/>
    </location>
</feature>
<evidence type="ECO:0000259" key="2">
    <source>
        <dbReference type="PROSITE" id="PS51831"/>
    </source>
</evidence>
<dbReference type="KEGG" id="ade:Adeh_3864"/>
<dbReference type="Proteomes" id="UP000001935">
    <property type="component" value="Chromosome"/>
</dbReference>
<dbReference type="InterPro" id="IPR023293">
    <property type="entry name" value="dGTP_triP_hydro_central_sf"/>
</dbReference>
<evidence type="ECO:0000313" key="3">
    <source>
        <dbReference type="EMBL" id="ABC83629.1"/>
    </source>
</evidence>
<evidence type="ECO:0000256" key="1">
    <source>
        <dbReference type="ARBA" id="ARBA00022801"/>
    </source>
</evidence>
<evidence type="ECO:0000313" key="4">
    <source>
        <dbReference type="Proteomes" id="UP000001935"/>
    </source>
</evidence>
<dbReference type="HOGENOM" id="CLU_028163_2_0_7"/>
<dbReference type="GO" id="GO:0008832">
    <property type="term" value="F:dGTPase activity"/>
    <property type="evidence" value="ECO:0007669"/>
    <property type="project" value="UniProtKB-EC"/>
</dbReference>
<dbReference type="EC" id="3.1.5.1" evidence="3"/>
<dbReference type="InterPro" id="IPR003607">
    <property type="entry name" value="HD/PDEase_dom"/>
</dbReference>
<name>Q2IGC0_ANADE</name>
<dbReference type="Gene3D" id="1.10.3550.10">
    <property type="entry name" value="eoxyguanosinetriphosphate triphosphohydrolase domain-like"/>
    <property type="match status" value="1"/>
</dbReference>
<dbReference type="Gene3D" id="1.10.3410.10">
    <property type="entry name" value="putative deoxyguanosinetriphosphate triphosphohydrolase like domain"/>
    <property type="match status" value="1"/>
</dbReference>
<gene>
    <name evidence="3" type="ordered locus">Adeh_3864</name>
</gene>
<dbReference type="eggNOG" id="COG0232">
    <property type="taxonomic scope" value="Bacteria"/>
</dbReference>
<proteinExistence type="predicted"/>
<organism evidence="3 4">
    <name type="scientific">Anaeromyxobacter dehalogenans (strain 2CP-C)</name>
    <dbReference type="NCBI Taxonomy" id="290397"/>
    <lineage>
        <taxon>Bacteria</taxon>
        <taxon>Pseudomonadati</taxon>
        <taxon>Myxococcota</taxon>
        <taxon>Myxococcia</taxon>
        <taxon>Myxococcales</taxon>
        <taxon>Cystobacterineae</taxon>
        <taxon>Anaeromyxobacteraceae</taxon>
        <taxon>Anaeromyxobacter</taxon>
    </lineage>
</organism>
<reference evidence="3" key="1">
    <citation type="submission" date="2006-01" db="EMBL/GenBank/DDBJ databases">
        <title>Complete sequence of Anaeromyxobacter dehalogenans 2CP-C.</title>
        <authorList>
            <consortium name="US DOE Joint Genome Institute"/>
            <person name="Copeland A."/>
            <person name="Lucas S."/>
            <person name="Lapidus A."/>
            <person name="Barry K."/>
            <person name="Detter J.C."/>
            <person name="Glavina T."/>
            <person name="Hammon N."/>
            <person name="Israni S."/>
            <person name="Pitluck S."/>
            <person name="Brettin T."/>
            <person name="Bruce D."/>
            <person name="Han C."/>
            <person name="Tapia R."/>
            <person name="Gilna P."/>
            <person name="Kiss H."/>
            <person name="Schmutz J."/>
            <person name="Larimer F."/>
            <person name="Land M."/>
            <person name="Kyrpides N."/>
            <person name="Anderson I."/>
            <person name="Sanford R.A."/>
            <person name="Ritalahti K.M."/>
            <person name="Thomas H.S."/>
            <person name="Kirby J.R."/>
            <person name="Zhulin I.B."/>
            <person name="Loeffler F.E."/>
            <person name="Richardson P."/>
        </authorList>
    </citation>
    <scope>NUCLEOTIDE SEQUENCE</scope>
    <source>
        <strain evidence="3">2CP-C</strain>
    </source>
</reference>
<dbReference type="InterPro" id="IPR027432">
    <property type="entry name" value="dGTP_triphosphohydrolase_C"/>
</dbReference>
<dbReference type="SMART" id="SM00471">
    <property type="entry name" value="HDc"/>
    <property type="match status" value="1"/>
</dbReference>
<dbReference type="OrthoDB" id="9803619at2"/>